<dbReference type="AlphaFoldDB" id="A0AAW7Z8L6"/>
<accession>A0AAW7Z8L6</accession>
<organism evidence="4 5">
    <name type="scientific">Desulforamulus aquiferis</name>
    <dbReference type="NCBI Taxonomy" id="1397668"/>
    <lineage>
        <taxon>Bacteria</taxon>
        <taxon>Bacillati</taxon>
        <taxon>Bacillota</taxon>
        <taxon>Clostridia</taxon>
        <taxon>Eubacteriales</taxon>
        <taxon>Peptococcaceae</taxon>
        <taxon>Desulforamulus</taxon>
    </lineage>
</organism>
<dbReference type="SMART" id="SM00028">
    <property type="entry name" value="TPR"/>
    <property type="match status" value="8"/>
</dbReference>
<feature type="repeat" description="TPR" evidence="3">
    <location>
        <begin position="144"/>
        <end position="177"/>
    </location>
</feature>
<proteinExistence type="predicted"/>
<evidence type="ECO:0000313" key="5">
    <source>
        <dbReference type="Proteomes" id="UP001172911"/>
    </source>
</evidence>
<feature type="repeat" description="TPR" evidence="3">
    <location>
        <begin position="280"/>
        <end position="313"/>
    </location>
</feature>
<name>A0AAW7Z8L6_9FIRM</name>
<comment type="caution">
    <text evidence="4">The sequence shown here is derived from an EMBL/GenBank/DDBJ whole genome shotgun (WGS) entry which is preliminary data.</text>
</comment>
<dbReference type="PANTHER" id="PTHR44858">
    <property type="entry name" value="TETRATRICOPEPTIDE REPEAT PROTEIN 6"/>
    <property type="match status" value="1"/>
</dbReference>
<dbReference type="InterPro" id="IPR019734">
    <property type="entry name" value="TPR_rpt"/>
</dbReference>
<keyword evidence="1" id="KW-0677">Repeat</keyword>
<keyword evidence="2 3" id="KW-0802">TPR repeat</keyword>
<feature type="repeat" description="TPR" evidence="3">
    <location>
        <begin position="212"/>
        <end position="245"/>
    </location>
</feature>
<gene>
    <name evidence="4" type="ORF">P6N53_02695</name>
</gene>
<dbReference type="SUPFAM" id="SSF48452">
    <property type="entry name" value="TPR-like"/>
    <property type="match status" value="2"/>
</dbReference>
<keyword evidence="5" id="KW-1185">Reference proteome</keyword>
<dbReference type="Gene3D" id="1.25.40.10">
    <property type="entry name" value="Tetratricopeptide repeat domain"/>
    <property type="match status" value="3"/>
</dbReference>
<dbReference type="Pfam" id="PF13181">
    <property type="entry name" value="TPR_8"/>
    <property type="match status" value="1"/>
</dbReference>
<feature type="repeat" description="TPR" evidence="3">
    <location>
        <begin position="246"/>
        <end position="279"/>
    </location>
</feature>
<evidence type="ECO:0000256" key="1">
    <source>
        <dbReference type="ARBA" id="ARBA00022737"/>
    </source>
</evidence>
<dbReference type="InterPro" id="IPR050498">
    <property type="entry name" value="Ycf3"/>
</dbReference>
<reference evidence="4" key="2">
    <citation type="submission" date="2023-03" db="EMBL/GenBank/DDBJ databases">
        <authorList>
            <person name="Zhang Z."/>
        </authorList>
    </citation>
    <scope>NUCLEOTIDE SEQUENCE</scope>
    <source>
        <strain evidence="4">DSA</strain>
    </source>
</reference>
<evidence type="ECO:0000313" key="4">
    <source>
        <dbReference type="EMBL" id="MDO7786128.1"/>
    </source>
</evidence>
<dbReference type="PANTHER" id="PTHR44858:SF1">
    <property type="entry name" value="UDP-N-ACETYLGLUCOSAMINE--PEPTIDE N-ACETYLGLUCOSAMINYLTRANSFERASE SPINDLY-RELATED"/>
    <property type="match status" value="1"/>
</dbReference>
<dbReference type="InterPro" id="IPR011990">
    <property type="entry name" value="TPR-like_helical_dom_sf"/>
</dbReference>
<dbReference type="EMBL" id="JARPTC010000003">
    <property type="protein sequence ID" value="MDO7786128.1"/>
    <property type="molecule type" value="Genomic_DNA"/>
</dbReference>
<sequence>MEGKGSCCRELDIKSFKERCRMWMPGKLNGKKVNLWQVVACLLEAAGASKPALRSVEKALQVQPEQADLHLQASRLYLKLGQVDQAALHCKKAALGLGPGSFIYWLDRAANGGIKSSRMDDSEMVFSFAQEKEIIPHAPTNDKTAQFNNSGLCLLENGRYQEALVCFQEALALGGKDPGILHNLGLSLSKLGRHTEALDYYKEVQSLGISSAELLNNKGYSLFYLEHYEEALACYEVARQYLPRDLGLLSNLASCYNYLGRVEEAIGCYRSAIKAFPKDATLHNNLGICLENLGHTEEALESFGKAVELSPGNNTILLNYGHCMLNCGRLDEVYDIVEAILTVEPNNYPAWGLRGEVLAIQGKMGEAARCYGRALGLAG</sequence>
<evidence type="ECO:0000256" key="3">
    <source>
        <dbReference type="PROSITE-ProRule" id="PRU00339"/>
    </source>
</evidence>
<evidence type="ECO:0000256" key="2">
    <source>
        <dbReference type="ARBA" id="ARBA00022803"/>
    </source>
</evidence>
<reference evidence="4" key="1">
    <citation type="journal article" date="2023" name="J. Hazard. Mater.">
        <title>Anaerobic biodegradation of pyrene and benzo[a]pyrene by a new sulfate-reducing Desulforamulus aquiferis strain DSA.</title>
        <authorList>
            <person name="Zhang Z."/>
            <person name="Sun J."/>
            <person name="Gong X."/>
            <person name="Wang C."/>
            <person name="Wang H."/>
        </authorList>
    </citation>
    <scope>NUCLEOTIDE SEQUENCE</scope>
    <source>
        <strain evidence="4">DSA</strain>
    </source>
</reference>
<dbReference type="PROSITE" id="PS50293">
    <property type="entry name" value="TPR_REGION"/>
    <property type="match status" value="1"/>
</dbReference>
<protein>
    <submittedName>
        <fullName evidence="4">Tetratricopeptide repeat protein</fullName>
    </submittedName>
</protein>
<dbReference type="PROSITE" id="PS50005">
    <property type="entry name" value="TPR"/>
    <property type="match status" value="4"/>
</dbReference>
<dbReference type="Proteomes" id="UP001172911">
    <property type="component" value="Unassembled WGS sequence"/>
</dbReference>
<dbReference type="Pfam" id="PF13424">
    <property type="entry name" value="TPR_12"/>
    <property type="match status" value="2"/>
</dbReference>